<organism evidence="2 3">
    <name type="scientific">Ralstonia solanacearum</name>
    <name type="common">Pseudomonas solanacearum</name>
    <dbReference type="NCBI Taxonomy" id="305"/>
    <lineage>
        <taxon>Bacteria</taxon>
        <taxon>Pseudomonadati</taxon>
        <taxon>Pseudomonadota</taxon>
        <taxon>Betaproteobacteria</taxon>
        <taxon>Burkholderiales</taxon>
        <taxon>Burkholderiaceae</taxon>
        <taxon>Ralstonia</taxon>
        <taxon>Ralstonia solanacearum species complex</taxon>
    </lineage>
</organism>
<dbReference type="AlphaFoldDB" id="A0AAW5ZTB9"/>
<evidence type="ECO:0000313" key="3">
    <source>
        <dbReference type="Proteomes" id="UP001144050"/>
    </source>
</evidence>
<dbReference type="Proteomes" id="UP001144050">
    <property type="component" value="Unassembled WGS sequence"/>
</dbReference>
<reference evidence="2" key="1">
    <citation type="submission" date="2021-09" db="EMBL/GenBank/DDBJ databases">
        <title>Genomic analysis of Ralstonia spp.</title>
        <authorList>
            <person name="Aburjaile F."/>
            <person name="Ariute J.C."/>
            <person name="Pais A.K.L."/>
            <person name="Albuquerque G.M.R."/>
            <person name="Silva A.M.F."/>
            <person name="Brenig B."/>
            <person name="Azevedo V."/>
            <person name="Matiuzzi M."/>
            <person name="Ramos R."/>
            <person name="Goes-Neto A."/>
            <person name="Soares S."/>
            <person name="Iseppon A.M.B."/>
            <person name="Souza E."/>
            <person name="Gama M."/>
        </authorList>
    </citation>
    <scope>NUCLEOTIDE SEQUENCE</scope>
    <source>
        <strain evidence="2">CCRMRs91</strain>
    </source>
</reference>
<feature type="chain" id="PRO_5043902339" description="Collagen-like protein" evidence="1">
    <location>
        <begin position="22"/>
        <end position="342"/>
    </location>
</feature>
<keyword evidence="1" id="KW-0732">Signal</keyword>
<name>A0AAW5ZTB9_RALSL</name>
<accession>A0AAW5ZTB9</accession>
<sequence>MNGMRWLLALLVGLSAFSSQATELVLKEGDVVDLGAAPAGQRVFDFDKVRMASHSLILVPMSYRNVDIRINALSTDGVAYLYVYNDILSGRALPPPTMPKADMCNPGEAGRVGNPGHPGGDGPRLTLTTGLAQVARFVLINHGGSGGPGSVGGKGQDGGDSGGANKCLNPCNGGNAGPGGVGGAGGNGGAGGDVVFRYSTGATQVASDTFDDPYDVAFLHSLLGVALRAKQIEGYPRPALGLDILKAALGEVLASESRVMPDTVPKVASMESLTRPGVSFNLSGGSEGAAGVGGDGGKGGDGFSCWIGHDMDTGNNGENRNWMIGPQGRPGLPGKLTNLKLN</sequence>
<comment type="caution">
    <text evidence="2">The sequence shown here is derived from an EMBL/GenBank/DDBJ whole genome shotgun (WGS) entry which is preliminary data.</text>
</comment>
<evidence type="ECO:0000313" key="2">
    <source>
        <dbReference type="EMBL" id="MDB0573206.1"/>
    </source>
</evidence>
<dbReference type="EMBL" id="JAIVFG010000044">
    <property type="protein sequence ID" value="MDB0573206.1"/>
    <property type="molecule type" value="Genomic_DNA"/>
</dbReference>
<feature type="signal peptide" evidence="1">
    <location>
        <begin position="1"/>
        <end position="21"/>
    </location>
</feature>
<evidence type="ECO:0008006" key="4">
    <source>
        <dbReference type="Google" id="ProtNLM"/>
    </source>
</evidence>
<evidence type="ECO:0000256" key="1">
    <source>
        <dbReference type="SAM" id="SignalP"/>
    </source>
</evidence>
<proteinExistence type="predicted"/>
<gene>
    <name evidence="2" type="ORF">LBW59_20850</name>
</gene>
<protein>
    <recommendedName>
        <fullName evidence="4">Collagen-like protein</fullName>
    </recommendedName>
</protein>
<dbReference type="RefSeq" id="WP_271657127.1">
    <property type="nucleotide sequence ID" value="NZ_JAIVFG010000044.1"/>
</dbReference>